<feature type="region of interest" description="Disordered" evidence="1">
    <location>
        <begin position="130"/>
        <end position="156"/>
    </location>
</feature>
<evidence type="ECO:0000256" key="1">
    <source>
        <dbReference type="SAM" id="MobiDB-lite"/>
    </source>
</evidence>
<organism evidence="2 3">
    <name type="scientific">Persicimonas caeni</name>
    <dbReference type="NCBI Taxonomy" id="2292766"/>
    <lineage>
        <taxon>Bacteria</taxon>
        <taxon>Deltaproteobacteria</taxon>
        <taxon>Bradymonadales</taxon>
        <taxon>Bradymonadaceae</taxon>
        <taxon>Persicimonas</taxon>
    </lineage>
</organism>
<evidence type="ECO:0000313" key="2">
    <source>
        <dbReference type="EMBL" id="QDG51973.1"/>
    </source>
</evidence>
<gene>
    <name evidence="2" type="ORF">FIV42_14865</name>
</gene>
<sequence>MYGQVFFAGAGFNLFAVSSCGGTDENSDDKEWGEEAAANQCSIAVDTNTGVTCEPEPLGVDCGPARCETLGHEYATTELMTADTLKRIDNGIRCVGDWIDGELRCHPEESRIIRERVVADRLRLETSFFNNGSFDNEPEPVDKDKTDNATEGVHSDNLVNGVCSQGRVERGETTLLLNTKDGAYDSSAPRCKEGFN</sequence>
<protein>
    <submittedName>
        <fullName evidence="2">Uncharacterized protein</fullName>
    </submittedName>
</protein>
<dbReference type="RefSeq" id="WP_141198451.1">
    <property type="nucleotide sequence ID" value="NZ_CP041186.1"/>
</dbReference>
<accession>A0A5B8Y680</accession>
<reference evidence="2 3" key="1">
    <citation type="submission" date="2019-06" db="EMBL/GenBank/DDBJ databases">
        <title>Persicimonas caeni gen. nov., sp. nov., a predatory bacterium isolated from solar saltern.</title>
        <authorList>
            <person name="Wang S."/>
        </authorList>
    </citation>
    <scope>NUCLEOTIDE SEQUENCE [LARGE SCALE GENOMIC DNA]</scope>
    <source>
        <strain evidence="2 3">YN101</strain>
    </source>
</reference>
<dbReference type="Proteomes" id="UP000315995">
    <property type="component" value="Chromosome"/>
</dbReference>
<evidence type="ECO:0000313" key="3">
    <source>
        <dbReference type="Proteomes" id="UP000315995"/>
    </source>
</evidence>
<proteinExistence type="predicted"/>
<name>A0A4Y6PUQ6_PERCE</name>
<dbReference type="AlphaFoldDB" id="A0A4Y6PUQ6"/>
<dbReference type="EMBL" id="CP041186">
    <property type="protein sequence ID" value="QDG51973.1"/>
    <property type="molecule type" value="Genomic_DNA"/>
</dbReference>
<keyword evidence="3" id="KW-1185">Reference proteome</keyword>
<accession>A0A4Y6PUQ6</accession>